<dbReference type="PANTHER" id="PTHR31236:SF2">
    <property type="entry name" value="BURP DOMAIN PROTEIN RD22"/>
    <property type="match status" value="1"/>
</dbReference>
<comment type="caution">
    <text evidence="3">The sequence shown here is derived from an EMBL/GenBank/DDBJ whole genome shotgun (WGS) entry which is preliminary data.</text>
</comment>
<dbReference type="Proteomes" id="UP001153076">
    <property type="component" value="Unassembled WGS sequence"/>
</dbReference>
<gene>
    <name evidence="3" type="ORF">Cgig2_002134</name>
</gene>
<evidence type="ECO:0000313" key="3">
    <source>
        <dbReference type="EMBL" id="KAJ8450449.1"/>
    </source>
</evidence>
<dbReference type="InterPro" id="IPR004873">
    <property type="entry name" value="BURP_dom"/>
</dbReference>
<reference evidence="3" key="1">
    <citation type="submission" date="2022-04" db="EMBL/GenBank/DDBJ databases">
        <title>Carnegiea gigantea Genome sequencing and assembly v2.</title>
        <authorList>
            <person name="Copetti D."/>
            <person name="Sanderson M.J."/>
            <person name="Burquez A."/>
            <person name="Wojciechowski M.F."/>
        </authorList>
    </citation>
    <scope>NUCLEOTIDE SEQUENCE</scope>
    <source>
        <strain evidence="3">SGP5-SGP5p</strain>
        <tissue evidence="3">Aerial part</tissue>
    </source>
</reference>
<organism evidence="3 4">
    <name type="scientific">Carnegiea gigantea</name>
    <dbReference type="NCBI Taxonomy" id="171969"/>
    <lineage>
        <taxon>Eukaryota</taxon>
        <taxon>Viridiplantae</taxon>
        <taxon>Streptophyta</taxon>
        <taxon>Embryophyta</taxon>
        <taxon>Tracheophyta</taxon>
        <taxon>Spermatophyta</taxon>
        <taxon>Magnoliopsida</taxon>
        <taxon>eudicotyledons</taxon>
        <taxon>Gunneridae</taxon>
        <taxon>Pentapetalae</taxon>
        <taxon>Caryophyllales</taxon>
        <taxon>Cactineae</taxon>
        <taxon>Cactaceae</taxon>
        <taxon>Cactoideae</taxon>
        <taxon>Echinocereeae</taxon>
        <taxon>Carnegiea</taxon>
    </lineage>
</organism>
<dbReference type="OrthoDB" id="1909293at2759"/>
<sequence length="390" mass="43109">MGTCRALHMDVEEYWKKQFGGHTDMPKAIKDSLQNGKNNPYRGQMDNNSMTRFKSYVQRKANINRQEQIKYNAHGVASMDGSGNQASSSVGQAFGRGLSQIIRHASSEVTKEPSHAASSQPPKSSQVANHVLSQAPSQESSTPKGLGAPTRSPPAMQAAAPRNAVGSPKSTEDIKDSVASLFFAEADLSSGKNMNLHFTKSTNDAPFLPRDVINKLPLSLSDFPEILRHFNLKPDSGQAVIMKETLEYCRDTRGEDKCCTSLETMVDFAAMMVGKQVKVISANVDKEMKMEFKVQNIKKLSSTPKGVTCHKMPFPCAVFYCEKIEHVTVFIPTLVGTDGTTIHAPAICHDDTDSWDHNHWFFHENLDHILPGSGPFCHFLLDDDVLWIPQ</sequence>
<dbReference type="EMBL" id="JAKOGI010000015">
    <property type="protein sequence ID" value="KAJ8450449.1"/>
    <property type="molecule type" value="Genomic_DNA"/>
</dbReference>
<dbReference type="Pfam" id="PF03181">
    <property type="entry name" value="BURP"/>
    <property type="match status" value="1"/>
</dbReference>
<proteinExistence type="predicted"/>
<evidence type="ECO:0000313" key="4">
    <source>
        <dbReference type="Proteomes" id="UP001153076"/>
    </source>
</evidence>
<dbReference type="SMART" id="SM01045">
    <property type="entry name" value="BURP"/>
    <property type="match status" value="1"/>
</dbReference>
<dbReference type="InterPro" id="IPR044816">
    <property type="entry name" value="BURP"/>
</dbReference>
<evidence type="ECO:0000256" key="1">
    <source>
        <dbReference type="SAM" id="MobiDB-lite"/>
    </source>
</evidence>
<feature type="domain" description="BURP" evidence="2">
    <location>
        <begin position="182"/>
        <end position="390"/>
    </location>
</feature>
<dbReference type="PROSITE" id="PS51277">
    <property type="entry name" value="BURP"/>
    <property type="match status" value="1"/>
</dbReference>
<feature type="compositionally biased region" description="Polar residues" evidence="1">
    <location>
        <begin position="116"/>
        <end position="143"/>
    </location>
</feature>
<accession>A0A9Q1QQI3</accession>
<name>A0A9Q1QQI3_9CARY</name>
<dbReference type="PANTHER" id="PTHR31236">
    <property type="entry name" value="BURP DOMAIN PROTEIN USPL1-LIKE"/>
    <property type="match status" value="1"/>
</dbReference>
<feature type="region of interest" description="Disordered" evidence="1">
    <location>
        <begin position="106"/>
        <end position="171"/>
    </location>
</feature>
<keyword evidence="4" id="KW-1185">Reference proteome</keyword>
<dbReference type="AlphaFoldDB" id="A0A9Q1QQI3"/>
<evidence type="ECO:0000259" key="2">
    <source>
        <dbReference type="PROSITE" id="PS51277"/>
    </source>
</evidence>
<protein>
    <recommendedName>
        <fullName evidence="2">BURP domain-containing protein</fullName>
    </recommendedName>
</protein>